<accession>A0A168HDG8</accession>
<sequence length="312" mass="33670">MVNGMHGLGYKPVCEILISGLQSGNVSRFGLLEELLNALYISAESLEEALTLGRDIDSDTNTCVNRAPLASAHVGLCKMVGTVSCVIQDAKWDEGKKEKIASRFLQAEGSSLTQLCWQVLSDLDKSRRVVDPLSECDTSILCHISNAVTALVDVAAILRNAPKCQTGHEVGDESSTVKETQQRVDRRTNASEEAVHTPQTPTQSSVRIGSTPVQKVRGIAHRFLMEAASVAGLMHDEEKEITRKSAPEGHEHTSDFSNTNEGDTPSTRGDQVPEETASADTNAGNSPSTAIEAVDLSEAAAYTGYYFAWYSR</sequence>
<protein>
    <submittedName>
        <fullName evidence="2">Uncharacterized protein</fullName>
    </submittedName>
</protein>
<feature type="compositionally biased region" description="Polar residues" evidence="1">
    <location>
        <begin position="278"/>
        <end position="289"/>
    </location>
</feature>
<reference evidence="2 3" key="1">
    <citation type="journal article" date="2013" name="Pathogens">
        <title>An Emerging Tick-Borne Disease of Humans Is Caused by a Subset of Strains with Conserved Genome Structure.</title>
        <authorList>
            <person name="Barbet A.F."/>
            <person name="Al-Khedery B."/>
            <person name="Stuen S."/>
            <person name="Granquist E.G."/>
            <person name="Felsheim R.F."/>
            <person name="Munderloh U.G."/>
        </authorList>
    </citation>
    <scope>NUCLEOTIDE SEQUENCE [LARGE SCALE GENOMIC DNA]</scope>
    <source>
        <strain evidence="2 3">Norway variant2</strain>
    </source>
</reference>
<name>A0A168HDG8_ANAPH</name>
<dbReference type="Proteomes" id="UP000053801">
    <property type="component" value="Chromosome"/>
</dbReference>
<feature type="compositionally biased region" description="Basic and acidic residues" evidence="1">
    <location>
        <begin position="180"/>
        <end position="195"/>
    </location>
</feature>
<reference evidence="2 3" key="2">
    <citation type="journal article" date="2014" name="Pathogens">
        <title>Comparative Genomics Identifies a Potential Marker of Human-Virulent Anaplasma phagocytophilum.</title>
        <authorList>
            <person name="Al-Khedery B."/>
            <person name="Barbet A.F."/>
        </authorList>
    </citation>
    <scope>NUCLEOTIDE SEQUENCE [LARGE SCALE GENOMIC DNA]</scope>
    <source>
        <strain evidence="2 3">Norway variant2</strain>
    </source>
</reference>
<organism evidence="2 3">
    <name type="scientific">Anaplasma phagocytophilum str. Norway variant2</name>
    <dbReference type="NCBI Taxonomy" id="1392507"/>
    <lineage>
        <taxon>Bacteria</taxon>
        <taxon>Pseudomonadati</taxon>
        <taxon>Pseudomonadota</taxon>
        <taxon>Alphaproteobacteria</taxon>
        <taxon>Rickettsiales</taxon>
        <taxon>Anaplasmataceae</taxon>
        <taxon>Anaplasma</taxon>
        <taxon>phagocytophilum group</taxon>
    </lineage>
</organism>
<evidence type="ECO:0000256" key="1">
    <source>
        <dbReference type="SAM" id="MobiDB-lite"/>
    </source>
</evidence>
<proteinExistence type="predicted"/>
<gene>
    <name evidence="2" type="ORF">P029_03395</name>
</gene>
<feature type="compositionally biased region" description="Basic and acidic residues" evidence="1">
    <location>
        <begin position="237"/>
        <end position="254"/>
    </location>
</feature>
<feature type="compositionally biased region" description="Polar residues" evidence="1">
    <location>
        <begin position="197"/>
        <end position="209"/>
    </location>
</feature>
<dbReference type="RefSeq" id="WP_044143033.1">
    <property type="nucleotide sequence ID" value="NZ_CP015376.1"/>
</dbReference>
<feature type="compositionally biased region" description="Polar residues" evidence="1">
    <location>
        <begin position="255"/>
        <end position="269"/>
    </location>
</feature>
<feature type="region of interest" description="Disordered" evidence="1">
    <location>
        <begin position="237"/>
        <end position="289"/>
    </location>
</feature>
<feature type="region of interest" description="Disordered" evidence="1">
    <location>
        <begin position="165"/>
        <end position="209"/>
    </location>
</feature>
<dbReference type="AlphaFoldDB" id="A0A168HDG8"/>
<evidence type="ECO:0000313" key="2">
    <source>
        <dbReference type="EMBL" id="ANC34392.1"/>
    </source>
</evidence>
<dbReference type="EMBL" id="CP015376">
    <property type="protein sequence ID" value="ANC34392.1"/>
    <property type="molecule type" value="Genomic_DNA"/>
</dbReference>
<evidence type="ECO:0000313" key="3">
    <source>
        <dbReference type="Proteomes" id="UP000053801"/>
    </source>
</evidence>